<dbReference type="AlphaFoldDB" id="A0A6L9MCP6"/>
<gene>
    <name evidence="5" type="ORF">GTW51_01910</name>
</gene>
<evidence type="ECO:0000256" key="2">
    <source>
        <dbReference type="ARBA" id="ARBA00022679"/>
    </source>
</evidence>
<evidence type="ECO:0000313" key="6">
    <source>
        <dbReference type="Proteomes" id="UP000476332"/>
    </source>
</evidence>
<dbReference type="RefSeq" id="WP_163042178.1">
    <property type="nucleotide sequence ID" value="NZ_JAAAMJ010000001.1"/>
</dbReference>
<dbReference type="EMBL" id="JAAAMJ010000001">
    <property type="protein sequence ID" value="NDV85448.1"/>
    <property type="molecule type" value="Genomic_DNA"/>
</dbReference>
<dbReference type="PRINTS" id="PR01210">
    <property type="entry name" value="GGTRANSPTASE"/>
</dbReference>
<dbReference type="PANTHER" id="PTHR43199:SF1">
    <property type="entry name" value="GLUTATHIONE HYDROLASE PROENZYME"/>
    <property type="match status" value="1"/>
</dbReference>
<evidence type="ECO:0000256" key="4">
    <source>
        <dbReference type="ARBA" id="ARBA00023145"/>
    </source>
</evidence>
<evidence type="ECO:0000256" key="3">
    <source>
        <dbReference type="ARBA" id="ARBA00022801"/>
    </source>
</evidence>
<protein>
    <submittedName>
        <fullName evidence="5">Gamma-glutamyltransferase</fullName>
    </submittedName>
</protein>
<keyword evidence="3" id="KW-0378">Hydrolase</keyword>
<dbReference type="Proteomes" id="UP000476332">
    <property type="component" value="Unassembled WGS sequence"/>
</dbReference>
<dbReference type="InterPro" id="IPR051792">
    <property type="entry name" value="GGT_bact"/>
</dbReference>
<name>A0A6L9MCP6_9HYPH</name>
<keyword evidence="6" id="KW-1185">Reference proteome</keyword>
<accession>A0A6L9MCP6</accession>
<evidence type="ECO:0000256" key="1">
    <source>
        <dbReference type="ARBA" id="ARBA00009381"/>
    </source>
</evidence>
<keyword evidence="2 5" id="KW-0808">Transferase</keyword>
<dbReference type="SUPFAM" id="SSF56235">
    <property type="entry name" value="N-terminal nucleophile aminohydrolases (Ntn hydrolases)"/>
    <property type="match status" value="1"/>
</dbReference>
<keyword evidence="4" id="KW-0865">Zymogen</keyword>
<dbReference type="PANTHER" id="PTHR43199">
    <property type="entry name" value="GLUTATHIONE HYDROLASE"/>
    <property type="match status" value="1"/>
</dbReference>
<dbReference type="Gene3D" id="3.60.20.40">
    <property type="match status" value="1"/>
</dbReference>
<dbReference type="InterPro" id="IPR043137">
    <property type="entry name" value="GGT_ssub_C"/>
</dbReference>
<comment type="caution">
    <text evidence="5">The sequence shown here is derived from an EMBL/GenBank/DDBJ whole genome shotgun (WGS) entry which is preliminary data.</text>
</comment>
<dbReference type="GO" id="GO:0016740">
    <property type="term" value="F:transferase activity"/>
    <property type="evidence" value="ECO:0007669"/>
    <property type="project" value="UniProtKB-KW"/>
</dbReference>
<sequence>MNAFSRSQTIRKPAIRSKAGIVAAQSRLAAEAGAAVLAEGGDALDAAVATSFALGVLEPWMSGPAGGGAMMIWREAEQKAYCVHYGMRAPAGLDPADYPLSGEGVASDLFPWKAVVDDRNVEGATAVAVPGLVDGIGIAHQRFGRRPWQGLLEPAIALAREGLRIDWYAALILASNTRSLARDADAAALFLEDGMWPPVPGWTALVDRRVPNPAMAETLAVLAERGHREFYDGEIGRRLAADVQAKGGSLSAEDLSAYHATIAEIARTPYRDGGFYLPGNLTAGPTFADVFARLGEGDMTGLDQPDGHSFGAYADAFAGAYQDRLAGMGDNEAPHSPTCTTHFSVVDRDGNMVAMTQTLLSVFGSRVVSPSTGLLLNNGIMWFDPEQGKPNSLGPGKRCLMNVCPVIGETADARFAIGASGGRKILPAVAQLSSFLIDFGLDLDAAFHHPRIDASGGPAVIADEALSPEILAALGQTRRVVTAPRTVYPNSFACPAGVMRRGAQNFGATEIMSPWGDAVAEPSGASDHP</sequence>
<comment type="similarity">
    <text evidence="1">Belongs to the gamma-glutamyltransferase family.</text>
</comment>
<organism evidence="5 6">
    <name type="scientific">Aurantimonas aggregata</name>
    <dbReference type="NCBI Taxonomy" id="2047720"/>
    <lineage>
        <taxon>Bacteria</taxon>
        <taxon>Pseudomonadati</taxon>
        <taxon>Pseudomonadota</taxon>
        <taxon>Alphaproteobacteria</taxon>
        <taxon>Hyphomicrobiales</taxon>
        <taxon>Aurantimonadaceae</taxon>
        <taxon>Aurantimonas</taxon>
    </lineage>
</organism>
<evidence type="ECO:0000313" key="5">
    <source>
        <dbReference type="EMBL" id="NDV85448.1"/>
    </source>
</evidence>
<dbReference type="InterPro" id="IPR029055">
    <property type="entry name" value="Ntn_hydrolases_N"/>
</dbReference>
<dbReference type="Pfam" id="PF01019">
    <property type="entry name" value="G_glu_transpept"/>
    <property type="match status" value="1"/>
</dbReference>
<reference evidence="5 6" key="1">
    <citation type="submission" date="2020-01" db="EMBL/GenBank/DDBJ databases">
        <title>Genomes of bacteria type strains.</title>
        <authorList>
            <person name="Chen J."/>
            <person name="Zhu S."/>
            <person name="Chen J."/>
        </authorList>
    </citation>
    <scope>NUCLEOTIDE SEQUENCE [LARGE SCALE GENOMIC DNA]</scope>
    <source>
        <strain evidence="5 6">KCTC 52919</strain>
    </source>
</reference>
<dbReference type="GO" id="GO:0016787">
    <property type="term" value="F:hydrolase activity"/>
    <property type="evidence" value="ECO:0007669"/>
    <property type="project" value="UniProtKB-KW"/>
</dbReference>
<proteinExistence type="inferred from homology"/>